<proteinExistence type="inferred from homology"/>
<sequence length="111" mass="12630">MTGMQRSSSDLDIRRRKALFRSWHRGIREMDLVLGQFADAKIGEMSEAELSDYEQLMEAQDRDIFAWLTGEAETPQNFDTAVFRQIREFHVGSDEPGHLAVVAERGGGAER</sequence>
<evidence type="ECO:0000256" key="1">
    <source>
        <dbReference type="ARBA" id="ARBA00008571"/>
    </source>
</evidence>
<evidence type="ECO:0000313" key="5">
    <source>
        <dbReference type="Proteomes" id="UP000298179"/>
    </source>
</evidence>
<dbReference type="Pfam" id="PF03937">
    <property type="entry name" value="Sdh5"/>
    <property type="match status" value="1"/>
</dbReference>
<dbReference type="PANTHER" id="PTHR12469">
    <property type="entry name" value="PROTEIN EMI5 HOMOLOG, MITOCHONDRIAL"/>
    <property type="match status" value="1"/>
</dbReference>
<dbReference type="SUPFAM" id="SSF109910">
    <property type="entry name" value="YgfY-like"/>
    <property type="match status" value="1"/>
</dbReference>
<accession>A0A4Y8RCS5</accession>
<evidence type="ECO:0000256" key="2">
    <source>
        <dbReference type="ARBA" id="ARBA00019418"/>
    </source>
</evidence>
<dbReference type="Proteomes" id="UP000298179">
    <property type="component" value="Unassembled WGS sequence"/>
</dbReference>
<dbReference type="FunFam" id="1.10.150.250:FF:000002">
    <property type="entry name" value="Succinate dehydrogenase assembly factor 2, mitochondrial"/>
    <property type="match status" value="1"/>
</dbReference>
<gene>
    <name evidence="4" type="ORF">E3C22_21350</name>
</gene>
<keyword evidence="3" id="KW-0143">Chaperone</keyword>
<dbReference type="EMBL" id="SOZD01000008">
    <property type="protein sequence ID" value="TFF18769.1"/>
    <property type="molecule type" value="Genomic_DNA"/>
</dbReference>
<comment type="caution">
    <text evidence="4">The sequence shown here is derived from an EMBL/GenBank/DDBJ whole genome shotgun (WGS) entry which is preliminary data.</text>
</comment>
<dbReference type="Gene3D" id="1.10.150.250">
    <property type="entry name" value="Flavinator of succinate dehydrogenase"/>
    <property type="match status" value="1"/>
</dbReference>
<protein>
    <recommendedName>
        <fullName evidence="2">FAD assembly factor SdhE</fullName>
    </recommendedName>
</protein>
<keyword evidence="5" id="KW-1185">Reference proteome</keyword>
<organism evidence="4 5">
    <name type="scientific">Jiella endophytica</name>
    <dbReference type="NCBI Taxonomy" id="2558362"/>
    <lineage>
        <taxon>Bacteria</taxon>
        <taxon>Pseudomonadati</taxon>
        <taxon>Pseudomonadota</taxon>
        <taxon>Alphaproteobacteria</taxon>
        <taxon>Hyphomicrobiales</taxon>
        <taxon>Aurantimonadaceae</taxon>
        <taxon>Jiella</taxon>
    </lineage>
</organism>
<dbReference type="OrthoDB" id="9807264at2"/>
<evidence type="ECO:0000256" key="3">
    <source>
        <dbReference type="ARBA" id="ARBA00023186"/>
    </source>
</evidence>
<dbReference type="GO" id="GO:0006099">
    <property type="term" value="P:tricarboxylic acid cycle"/>
    <property type="evidence" value="ECO:0007669"/>
    <property type="project" value="TreeGrafter"/>
</dbReference>
<evidence type="ECO:0000313" key="4">
    <source>
        <dbReference type="EMBL" id="TFF18769.1"/>
    </source>
</evidence>
<dbReference type="InterPro" id="IPR036714">
    <property type="entry name" value="SDH_sf"/>
</dbReference>
<dbReference type="InterPro" id="IPR005631">
    <property type="entry name" value="SDH"/>
</dbReference>
<reference evidence="4 5" key="1">
    <citation type="submission" date="2019-03" db="EMBL/GenBank/DDBJ databases">
        <title>Jiella endophytica sp. nov., a novel endophytic bacterium isolated from root of Ficus microcarpa Linn. f.</title>
        <authorList>
            <person name="Tuo L."/>
        </authorList>
    </citation>
    <scope>NUCLEOTIDE SEQUENCE [LARGE SCALE GENOMIC DNA]</scope>
    <source>
        <strain evidence="4 5">CBS5Q-3</strain>
    </source>
</reference>
<dbReference type="RefSeq" id="WP_134763909.1">
    <property type="nucleotide sequence ID" value="NZ_SOZD01000008.1"/>
</dbReference>
<dbReference type="AlphaFoldDB" id="A0A4Y8RCS5"/>
<name>A0A4Y8RCS5_9HYPH</name>
<comment type="similarity">
    <text evidence="1">Belongs to the SdhE FAD assembly factor family.</text>
</comment>
<dbReference type="PANTHER" id="PTHR12469:SF2">
    <property type="entry name" value="SUCCINATE DEHYDROGENASE ASSEMBLY FACTOR 2, MITOCHONDRIAL"/>
    <property type="match status" value="1"/>
</dbReference>